<proteinExistence type="predicted"/>
<keyword evidence="2" id="KW-0489">Methyltransferase</keyword>
<dbReference type="Proteomes" id="UP000280586">
    <property type="component" value="Chromosome"/>
</dbReference>
<dbReference type="NCBIfam" id="NF038110">
    <property type="entry name" value="Lys_methyl_FliB"/>
    <property type="match status" value="1"/>
</dbReference>
<dbReference type="OrthoDB" id="86584at2"/>
<evidence type="ECO:0000313" key="4">
    <source>
        <dbReference type="Proteomes" id="UP001055437"/>
    </source>
</evidence>
<dbReference type="GeneID" id="303559575"/>
<dbReference type="EC" id="2.1.1.-" evidence="2"/>
<evidence type="ECO:0000313" key="2">
    <source>
        <dbReference type="EMBL" id="USS00016.1"/>
    </source>
</evidence>
<keyword evidence="2" id="KW-0808">Transferase</keyword>
<reference evidence="1 3" key="1">
    <citation type="submission" date="2017-09" db="EMBL/GenBank/DDBJ databases">
        <authorList>
            <person name="Thomas P."/>
            <person name="Seyboldt C."/>
        </authorList>
    </citation>
    <scope>NUCLEOTIDE SEQUENCE [LARGE SCALE GENOMIC DNA]</scope>
    <source>
        <strain evidence="1 3">DSM 7534</strain>
    </source>
</reference>
<accession>A0A9N7PL29</accession>
<organism evidence="1 3">
    <name type="scientific">Clostridium septicum</name>
    <dbReference type="NCBI Taxonomy" id="1504"/>
    <lineage>
        <taxon>Bacteria</taxon>
        <taxon>Bacillati</taxon>
        <taxon>Bacillota</taxon>
        <taxon>Clostridia</taxon>
        <taxon>Eubacteriales</taxon>
        <taxon>Clostridiaceae</taxon>
        <taxon>Clostridium</taxon>
    </lineage>
</organism>
<keyword evidence="2" id="KW-0969">Cilium</keyword>
<dbReference type="GO" id="GO:0032259">
    <property type="term" value="P:methylation"/>
    <property type="evidence" value="ECO:0007669"/>
    <property type="project" value="UniProtKB-KW"/>
</dbReference>
<gene>
    <name evidence="2" type="primary">fliB</name>
    <name evidence="1" type="ORF">CP523_02640</name>
    <name evidence="2" type="ORF">NH397_10975</name>
</gene>
<protein>
    <submittedName>
        <fullName evidence="2">Flagellin lysine-N-methylase</fullName>
        <ecNumber evidence="2">2.1.1.-</ecNumber>
    </submittedName>
</protein>
<dbReference type="Proteomes" id="UP001055437">
    <property type="component" value="Chromosome"/>
</dbReference>
<keyword evidence="4" id="KW-1185">Reference proteome</keyword>
<dbReference type="KEGG" id="csep:CP523_02640"/>
<reference evidence="2" key="2">
    <citation type="submission" date="2022-06" db="EMBL/GenBank/DDBJ databases">
        <authorList>
            <person name="Holder M.E."/>
            <person name="Ajami N.J."/>
            <person name="Petrosino J.F."/>
        </authorList>
    </citation>
    <scope>NUCLEOTIDE SEQUENCE</scope>
    <source>
        <strain evidence="2">RMA 8861</strain>
    </source>
</reference>
<evidence type="ECO:0000313" key="3">
    <source>
        <dbReference type="Proteomes" id="UP000280586"/>
    </source>
</evidence>
<dbReference type="AlphaFoldDB" id="A0A9N7PL29"/>
<evidence type="ECO:0000313" key="1">
    <source>
        <dbReference type="EMBL" id="AYE33437.1"/>
    </source>
</evidence>
<dbReference type="RefSeq" id="WP_066673894.1">
    <property type="nucleotide sequence ID" value="NZ_CABMIZ010000003.1"/>
</dbReference>
<dbReference type="GO" id="GO:0008168">
    <property type="term" value="F:methyltransferase activity"/>
    <property type="evidence" value="ECO:0007669"/>
    <property type="project" value="UniProtKB-KW"/>
</dbReference>
<name>A0A9N7PL29_CLOSE</name>
<keyword evidence="2" id="KW-0966">Cell projection</keyword>
<dbReference type="EMBL" id="CP099799">
    <property type="protein sequence ID" value="USS00016.1"/>
    <property type="molecule type" value="Genomic_DNA"/>
</dbReference>
<dbReference type="EMBL" id="CP023671">
    <property type="protein sequence ID" value="AYE33437.1"/>
    <property type="molecule type" value="Genomic_DNA"/>
</dbReference>
<sequence>MKKQLKPSFYNDFKCVADKCEIICCENWNIFIDKKTYKKYMNLKGDIKKDIKQNIKINKEHESTWDYALVKLNNEKRCSLLNEQGLCRIHAELGEDMLSHTCKVYPRQNVKVGDIYEYNLSISCPEVAKKALLGKEKFSFILEEDYISKKEEIEMGYVNLDEYCANLLWEVRKFSIEIIQMRDIELWKRIVLLGLFCKEVDENLSDVNKFIDEIEKYRFMTSNEDILNSLNNIKINNDKKLNLLTQFVRSRINFVVNNDVFIEVCNDLDSALGFGEEKSEEKIIENYTNIENGIYKKFLVDNSHILENYLVNTIYREFILFYAEKSFYNRFVKVIIQYSIARFLLMGQLATKKESFNNNDIIKVFYSYSRVIEHNPVFIDNLIAGLKQKGYDELNYMSILIRE</sequence>
<keyword evidence="2" id="KW-0282">Flagellum</keyword>